<dbReference type="GO" id="GO:0050660">
    <property type="term" value="F:flavin adenine dinucleotide binding"/>
    <property type="evidence" value="ECO:0007669"/>
    <property type="project" value="InterPro"/>
</dbReference>
<dbReference type="InterPro" id="IPR009075">
    <property type="entry name" value="AcylCo_DH/oxidase_C"/>
</dbReference>
<dbReference type="PANTHER" id="PTHR43292">
    <property type="entry name" value="ACYL-COA DEHYDROGENASE"/>
    <property type="match status" value="1"/>
</dbReference>
<dbReference type="InterPro" id="IPR006091">
    <property type="entry name" value="Acyl-CoA_Oxase/DH_mid-dom"/>
</dbReference>
<evidence type="ECO:0000313" key="11">
    <source>
        <dbReference type="Proteomes" id="UP000264006"/>
    </source>
</evidence>
<accession>A0A346Y1P5</accession>
<organism evidence="10 11">
    <name type="scientific">Euzebya pacifica</name>
    <dbReference type="NCBI Taxonomy" id="1608957"/>
    <lineage>
        <taxon>Bacteria</taxon>
        <taxon>Bacillati</taxon>
        <taxon>Actinomycetota</taxon>
        <taxon>Nitriliruptoria</taxon>
        <taxon>Euzebyales</taxon>
    </lineage>
</organism>
<reference evidence="10 11" key="1">
    <citation type="submission" date="2018-09" db="EMBL/GenBank/DDBJ databases">
        <title>Complete genome sequence of Euzebya sp. DY32-46 isolated from seawater of Pacific Ocean.</title>
        <authorList>
            <person name="Xu L."/>
            <person name="Wu Y.-H."/>
            <person name="Xu X.-W."/>
        </authorList>
    </citation>
    <scope>NUCLEOTIDE SEQUENCE [LARGE SCALE GENOMIC DNA]</scope>
    <source>
        <strain evidence="10 11">DY32-46</strain>
    </source>
</reference>
<evidence type="ECO:0000256" key="2">
    <source>
        <dbReference type="ARBA" id="ARBA00009347"/>
    </source>
</evidence>
<evidence type="ECO:0000313" key="10">
    <source>
        <dbReference type="EMBL" id="AXV08392.1"/>
    </source>
</evidence>
<dbReference type="GO" id="GO:0016627">
    <property type="term" value="F:oxidoreductase activity, acting on the CH-CH group of donors"/>
    <property type="evidence" value="ECO:0007669"/>
    <property type="project" value="InterPro"/>
</dbReference>
<comment type="cofactor">
    <cofactor evidence="1 6">
        <name>FAD</name>
        <dbReference type="ChEBI" id="CHEBI:57692"/>
    </cofactor>
</comment>
<dbReference type="FunFam" id="2.40.110.10:FF:000011">
    <property type="entry name" value="Acyl-CoA dehydrogenase FadE34"/>
    <property type="match status" value="1"/>
</dbReference>
<dbReference type="PANTHER" id="PTHR43292:SF3">
    <property type="entry name" value="ACYL-COA DEHYDROGENASE FADE29"/>
    <property type="match status" value="1"/>
</dbReference>
<dbReference type="InterPro" id="IPR036250">
    <property type="entry name" value="AcylCo_DH-like_C"/>
</dbReference>
<sequence length="391" mass="43270">MDLRETPEMQAFREEVSTWLAANVPDLPPVKGKEDFELYRTWERALFDAGYAAIHWPKAFGGRDADLMTQAVFAEEYAKANGPQRINTLGLGLAGPTLMVHGTPEQQAQWLPGILSCEDIWCQGFSEPDAGSDLAAIRTTAVLEDDHYVVNGQKIWTSGGRFADWIFTLVRTNPDVPKHKGITYLMIDMSTPGIEVRPINQINNDAGFAEVFFDDVRVPAENVVGGVDNGWAVAMTTLSFERGTGLGSHVRFQKDLDGLVDIVRTVGAEDDPKVRDRIAALHVRNQVFRRNGQRTLTSITNGKPVGPEASLNKLFWSTMERDIFETGMDVMGPLAELAPDADAAVDHGTWHKKYWYSRAACIYAGTTQIQKNIIAERVLGLPKEPRPAGTK</sequence>
<dbReference type="Pfam" id="PF02770">
    <property type="entry name" value="Acyl-CoA_dh_M"/>
    <property type="match status" value="1"/>
</dbReference>
<dbReference type="InterPro" id="IPR009100">
    <property type="entry name" value="AcylCoA_DH/oxidase_NM_dom_sf"/>
</dbReference>
<dbReference type="KEGG" id="euz:DVS28_a3719"/>
<name>A0A346Y1P5_9ACTN</name>
<dbReference type="EMBL" id="CP031165">
    <property type="protein sequence ID" value="AXV08392.1"/>
    <property type="molecule type" value="Genomic_DNA"/>
</dbReference>
<feature type="domain" description="Acyl-CoA dehydrogenase/oxidase N-terminal" evidence="9">
    <location>
        <begin position="6"/>
        <end position="117"/>
    </location>
</feature>
<keyword evidence="5 6" id="KW-0560">Oxidoreductase</keyword>
<dbReference type="Pfam" id="PF02771">
    <property type="entry name" value="Acyl-CoA_dh_N"/>
    <property type="match status" value="1"/>
</dbReference>
<keyword evidence="3 6" id="KW-0285">Flavoprotein</keyword>
<feature type="domain" description="Acyl-CoA dehydrogenase/oxidase C-terminal" evidence="7">
    <location>
        <begin position="229"/>
        <end position="379"/>
    </location>
</feature>
<gene>
    <name evidence="10" type="ORF">DVS28_a3719</name>
</gene>
<evidence type="ECO:0000259" key="8">
    <source>
        <dbReference type="Pfam" id="PF02770"/>
    </source>
</evidence>
<dbReference type="SUPFAM" id="SSF47203">
    <property type="entry name" value="Acyl-CoA dehydrogenase C-terminal domain-like"/>
    <property type="match status" value="1"/>
</dbReference>
<evidence type="ECO:0000256" key="6">
    <source>
        <dbReference type="RuleBase" id="RU362125"/>
    </source>
</evidence>
<evidence type="ECO:0000256" key="1">
    <source>
        <dbReference type="ARBA" id="ARBA00001974"/>
    </source>
</evidence>
<keyword evidence="4 6" id="KW-0274">FAD</keyword>
<comment type="similarity">
    <text evidence="2 6">Belongs to the acyl-CoA dehydrogenase family.</text>
</comment>
<dbReference type="Pfam" id="PF00441">
    <property type="entry name" value="Acyl-CoA_dh_1"/>
    <property type="match status" value="1"/>
</dbReference>
<dbReference type="Gene3D" id="1.10.540.10">
    <property type="entry name" value="Acyl-CoA dehydrogenase/oxidase, N-terminal domain"/>
    <property type="match status" value="1"/>
</dbReference>
<dbReference type="AlphaFoldDB" id="A0A346Y1P5"/>
<evidence type="ECO:0000256" key="3">
    <source>
        <dbReference type="ARBA" id="ARBA00022630"/>
    </source>
</evidence>
<dbReference type="RefSeq" id="WP_164710732.1">
    <property type="nucleotide sequence ID" value="NZ_CAXIBR010000092.1"/>
</dbReference>
<dbReference type="GO" id="GO:0005886">
    <property type="term" value="C:plasma membrane"/>
    <property type="evidence" value="ECO:0007669"/>
    <property type="project" value="TreeGrafter"/>
</dbReference>
<dbReference type="InterPro" id="IPR037069">
    <property type="entry name" value="AcylCoA_DH/ox_N_sf"/>
</dbReference>
<dbReference type="InterPro" id="IPR046373">
    <property type="entry name" value="Acyl-CoA_Oxase/DH_mid-dom_sf"/>
</dbReference>
<keyword evidence="11" id="KW-1185">Reference proteome</keyword>
<dbReference type="SUPFAM" id="SSF56645">
    <property type="entry name" value="Acyl-CoA dehydrogenase NM domain-like"/>
    <property type="match status" value="1"/>
</dbReference>
<evidence type="ECO:0000259" key="9">
    <source>
        <dbReference type="Pfam" id="PF02771"/>
    </source>
</evidence>
<dbReference type="InterPro" id="IPR052161">
    <property type="entry name" value="Mycobact_Acyl-CoA_DH"/>
</dbReference>
<dbReference type="Gene3D" id="1.20.140.10">
    <property type="entry name" value="Butyryl-CoA Dehydrogenase, subunit A, domain 3"/>
    <property type="match status" value="1"/>
</dbReference>
<evidence type="ECO:0000256" key="5">
    <source>
        <dbReference type="ARBA" id="ARBA00023002"/>
    </source>
</evidence>
<evidence type="ECO:0000256" key="4">
    <source>
        <dbReference type="ARBA" id="ARBA00022827"/>
    </source>
</evidence>
<feature type="domain" description="Acyl-CoA oxidase/dehydrogenase middle" evidence="8">
    <location>
        <begin position="122"/>
        <end position="216"/>
    </location>
</feature>
<dbReference type="InterPro" id="IPR013786">
    <property type="entry name" value="AcylCoA_DH/ox_N"/>
</dbReference>
<protein>
    <submittedName>
        <fullName evidence="10">Butyryl-CoA dehydrogenase</fullName>
    </submittedName>
</protein>
<proteinExistence type="inferred from homology"/>
<dbReference type="Proteomes" id="UP000264006">
    <property type="component" value="Chromosome"/>
</dbReference>
<dbReference type="Gene3D" id="2.40.110.10">
    <property type="entry name" value="Butyryl-CoA Dehydrogenase, subunit A, domain 2"/>
    <property type="match status" value="1"/>
</dbReference>
<dbReference type="CDD" id="cd01152">
    <property type="entry name" value="ACAD_fadE6_17_26"/>
    <property type="match status" value="1"/>
</dbReference>
<evidence type="ECO:0000259" key="7">
    <source>
        <dbReference type="Pfam" id="PF00441"/>
    </source>
</evidence>